<evidence type="ECO:0000256" key="5">
    <source>
        <dbReference type="SAM" id="SignalP"/>
    </source>
</evidence>
<keyword evidence="2" id="KW-0800">Toxin</keyword>
<keyword evidence="4" id="KW-0843">Virulence</keyword>
<protein>
    <recommendedName>
        <fullName evidence="6">Pesticidal crystal protein domain-containing protein</fullName>
    </recommendedName>
</protein>
<dbReference type="PROSITE" id="PS51318">
    <property type="entry name" value="TAT"/>
    <property type="match status" value="1"/>
</dbReference>
<dbReference type="InterPro" id="IPR006311">
    <property type="entry name" value="TAT_signal"/>
</dbReference>
<dbReference type="SUPFAM" id="SSF56849">
    <property type="entry name" value="delta-Endotoxin (insectocide), N-terminal domain"/>
    <property type="match status" value="1"/>
</dbReference>
<evidence type="ECO:0000313" key="8">
    <source>
        <dbReference type="Proteomes" id="UP000701702"/>
    </source>
</evidence>
<name>A0ABM8W8H2_9BURK</name>
<evidence type="ECO:0000256" key="3">
    <source>
        <dbReference type="ARBA" id="ARBA00022969"/>
    </source>
</evidence>
<dbReference type="Gene3D" id="1.20.190.10">
    <property type="entry name" value="Pesticidal crystal protein, N-terminal domain"/>
    <property type="match status" value="1"/>
</dbReference>
<comment type="caution">
    <text evidence="7">The sequence shown here is derived from an EMBL/GenBank/DDBJ whole genome shotgun (WGS) entry which is preliminary data.</text>
</comment>
<feature type="chain" id="PRO_5047122053" description="Pesticidal crystal protein domain-containing protein" evidence="5">
    <location>
        <begin position="28"/>
        <end position="493"/>
    </location>
</feature>
<organism evidence="7 8">
    <name type="scientific">Cupriavidus pinatubonensis</name>
    <dbReference type="NCBI Taxonomy" id="248026"/>
    <lineage>
        <taxon>Bacteria</taxon>
        <taxon>Pseudomonadati</taxon>
        <taxon>Pseudomonadota</taxon>
        <taxon>Betaproteobacteria</taxon>
        <taxon>Burkholderiales</taxon>
        <taxon>Burkholderiaceae</taxon>
        <taxon>Cupriavidus</taxon>
    </lineage>
</organism>
<evidence type="ECO:0000256" key="1">
    <source>
        <dbReference type="ARBA" id="ARBA00007819"/>
    </source>
</evidence>
<dbReference type="EMBL" id="CAJZAF010000001">
    <property type="protein sequence ID" value="CAG9163503.1"/>
    <property type="molecule type" value="Genomic_DNA"/>
</dbReference>
<proteinExistence type="inferred from homology"/>
<dbReference type="InterPro" id="IPR005639">
    <property type="entry name" value="Pest_crys_dom_I"/>
</dbReference>
<comment type="similarity">
    <text evidence="1">Belongs to the delta endotoxin family.</text>
</comment>
<reference evidence="7 8" key="1">
    <citation type="submission" date="2021-08" db="EMBL/GenBank/DDBJ databases">
        <authorList>
            <person name="Peeters C."/>
        </authorList>
    </citation>
    <scope>NUCLEOTIDE SEQUENCE [LARGE SCALE GENOMIC DNA]</scope>
    <source>
        <strain evidence="7 8">LMG 23994</strain>
    </source>
</reference>
<keyword evidence="3" id="KW-0749">Sporulation</keyword>
<keyword evidence="5" id="KW-0732">Signal</keyword>
<evidence type="ECO:0000256" key="2">
    <source>
        <dbReference type="ARBA" id="ARBA00022656"/>
    </source>
</evidence>
<dbReference type="Proteomes" id="UP000701702">
    <property type="component" value="Unassembled WGS sequence"/>
</dbReference>
<gene>
    <name evidence="7" type="ORF">LMG23994_00132</name>
</gene>
<feature type="signal peptide" evidence="5">
    <location>
        <begin position="1"/>
        <end position="27"/>
    </location>
</feature>
<feature type="domain" description="Pesticidal crystal protein" evidence="6">
    <location>
        <begin position="53"/>
        <end position="215"/>
    </location>
</feature>
<dbReference type="RefSeq" id="WP_223998812.1">
    <property type="nucleotide sequence ID" value="NZ_CAJZAF010000001.1"/>
</dbReference>
<sequence>MLTRRDLLRSIPSAALMAMGPAFPAQADDALGKLPITDPMEDLKTILEVVLAEVPVVGGAMSALVGLLWPVEPADVWEEIRQKVEALIEQKINDAVYSLLKSKLDGIGNTLKLYLNAAATGDTSNMRMQFIATNTQMTLAASEFRNPDFQWVLAPLFAIFSQLHAVLLRDCVLHGRDWGWNTAAYEGYVRLASDTINEYHAYLDAVVRKEQDRLAPAAPTSPGKHYTAIYNYWQPFSQKKQVLFGDYMLLLNALDPIRHPGQVKTIPFPDVFSAAYGTADDWDATCRAWAGAVATPFSLPAANISEIYIELFNFTPRIVDVSYPAGSGPKVWGGNRQDRTGIIADRVSGVEQQTISIPRSTDGKTFNIAGASIRAGSIPTAVSLVMDDGKSIALWDRRDLGGQQFYVSVPGRKLTTLNMWSRSRFYDNDLGCIIFGFSRDPSDIPPAVREALYVTAIQPPSVGPRFLPSTVSRDAQYKRDRFWQQVRSARPAQ</sequence>
<dbReference type="InterPro" id="IPR038979">
    <property type="entry name" value="Pest_crys"/>
</dbReference>
<evidence type="ECO:0000256" key="4">
    <source>
        <dbReference type="ARBA" id="ARBA00023026"/>
    </source>
</evidence>
<dbReference type="PANTHER" id="PTHR37003">
    <property type="entry name" value="ENDOTOXIN_N DOMAIN-CONTAINING PROTEIN-RELATED"/>
    <property type="match status" value="1"/>
</dbReference>
<dbReference type="Pfam" id="PF03945">
    <property type="entry name" value="Endotoxin_N"/>
    <property type="match status" value="1"/>
</dbReference>
<keyword evidence="8" id="KW-1185">Reference proteome</keyword>
<accession>A0ABM8W8H2</accession>
<evidence type="ECO:0000259" key="6">
    <source>
        <dbReference type="Pfam" id="PF03945"/>
    </source>
</evidence>
<evidence type="ECO:0000313" key="7">
    <source>
        <dbReference type="EMBL" id="CAG9163503.1"/>
    </source>
</evidence>
<dbReference type="PANTHER" id="PTHR37003:SF2">
    <property type="entry name" value="PESTICIDAL CRYSTAL PROTEIN N-TERMINAL DOMAIN-CONTAINING PROTEIN"/>
    <property type="match status" value="1"/>
</dbReference>
<dbReference type="InterPro" id="IPR036716">
    <property type="entry name" value="Pest_crys_N_sf"/>
</dbReference>